<feature type="domain" description="N-acetyltransferase" evidence="1">
    <location>
        <begin position="14"/>
        <end position="176"/>
    </location>
</feature>
<dbReference type="Pfam" id="PF13302">
    <property type="entry name" value="Acetyltransf_3"/>
    <property type="match status" value="1"/>
</dbReference>
<dbReference type="PANTHER" id="PTHR43415:SF4">
    <property type="entry name" value="N-ACETYLTRANSFERASE DOMAIN-CONTAINING PROTEIN"/>
    <property type="match status" value="1"/>
</dbReference>
<evidence type="ECO:0000259" key="1">
    <source>
        <dbReference type="PROSITE" id="PS51186"/>
    </source>
</evidence>
<name>A0ABS6E4I2_9FIRM</name>
<comment type="caution">
    <text evidence="2">The sequence shown here is derived from an EMBL/GenBank/DDBJ whole genome shotgun (WGS) entry which is preliminary data.</text>
</comment>
<evidence type="ECO:0000313" key="2">
    <source>
        <dbReference type="EMBL" id="MBU5437820.1"/>
    </source>
</evidence>
<dbReference type="InterPro" id="IPR000182">
    <property type="entry name" value="GNAT_dom"/>
</dbReference>
<keyword evidence="3" id="KW-1185">Reference proteome</keyword>
<dbReference type="RefSeq" id="WP_216518335.1">
    <property type="nucleotide sequence ID" value="NZ_JAHLPM010000005.1"/>
</dbReference>
<gene>
    <name evidence="2" type="ORF">KQI42_07360</name>
</gene>
<dbReference type="Proteomes" id="UP000749471">
    <property type="component" value="Unassembled WGS sequence"/>
</dbReference>
<reference evidence="2 3" key="1">
    <citation type="submission" date="2021-06" db="EMBL/GenBank/DDBJ databases">
        <authorList>
            <person name="Sun Q."/>
            <person name="Li D."/>
        </authorList>
    </citation>
    <scope>NUCLEOTIDE SEQUENCE [LARGE SCALE GENOMIC DNA]</scope>
    <source>
        <strain evidence="2 3">MSJ-40</strain>
    </source>
</reference>
<dbReference type="PANTHER" id="PTHR43415">
    <property type="entry name" value="SPERMIDINE N(1)-ACETYLTRANSFERASE"/>
    <property type="match status" value="1"/>
</dbReference>
<dbReference type="PROSITE" id="PS51186">
    <property type="entry name" value="GNAT"/>
    <property type="match status" value="1"/>
</dbReference>
<dbReference type="EMBL" id="JAHLPM010000005">
    <property type="protein sequence ID" value="MBU5437820.1"/>
    <property type="molecule type" value="Genomic_DNA"/>
</dbReference>
<accession>A0ABS6E4I2</accession>
<proteinExistence type="predicted"/>
<evidence type="ECO:0000313" key="3">
    <source>
        <dbReference type="Proteomes" id="UP000749471"/>
    </source>
</evidence>
<protein>
    <submittedName>
        <fullName evidence="2">GNAT family N-acetyltransferase</fullName>
    </submittedName>
</protein>
<sequence length="205" mass="24183">MNNDRLLKIIYKDVYLRELLKEDVEKYIRWNTIETEWTKWDAPWEKIESKVEKIRDEFMEMFNKPKPKVSGRLNICYKDDTLIGSVNAYYIGSDKQNLAIGIGIRESSYWGKGLGKQAFSLWIAYLFNTTRLDNIYTETWSGNFRMIGLAQDIGFCEVAEERSIKTIEVDGKLFDGIVFNLKRNRFKNNNAQLMDNVAEQLRDYK</sequence>
<organism evidence="2 3">
    <name type="scientific">Tissierella simiarum</name>
    <dbReference type="NCBI Taxonomy" id="2841534"/>
    <lineage>
        <taxon>Bacteria</taxon>
        <taxon>Bacillati</taxon>
        <taxon>Bacillota</taxon>
        <taxon>Tissierellia</taxon>
        <taxon>Tissierellales</taxon>
        <taxon>Tissierellaceae</taxon>
        <taxon>Tissierella</taxon>
    </lineage>
</organism>